<evidence type="ECO:0000313" key="1">
    <source>
        <dbReference type="EMBL" id="KAJ7303032.1"/>
    </source>
</evidence>
<reference evidence="1" key="1">
    <citation type="submission" date="2023-03" db="EMBL/GenBank/DDBJ databases">
        <title>Massive genome expansion in bonnet fungi (Mycena s.s.) driven by repeated elements and novel gene families across ecological guilds.</title>
        <authorList>
            <consortium name="Lawrence Berkeley National Laboratory"/>
            <person name="Harder C.B."/>
            <person name="Miyauchi S."/>
            <person name="Viragh M."/>
            <person name="Kuo A."/>
            <person name="Thoen E."/>
            <person name="Andreopoulos B."/>
            <person name="Lu D."/>
            <person name="Skrede I."/>
            <person name="Drula E."/>
            <person name="Henrissat B."/>
            <person name="Morin E."/>
            <person name="Kohler A."/>
            <person name="Barry K."/>
            <person name="LaButti K."/>
            <person name="Morin E."/>
            <person name="Salamov A."/>
            <person name="Lipzen A."/>
            <person name="Mereny Z."/>
            <person name="Hegedus B."/>
            <person name="Baldrian P."/>
            <person name="Stursova M."/>
            <person name="Weitz H."/>
            <person name="Taylor A."/>
            <person name="Grigoriev I.V."/>
            <person name="Nagy L.G."/>
            <person name="Martin F."/>
            <person name="Kauserud H."/>
        </authorList>
    </citation>
    <scope>NUCLEOTIDE SEQUENCE</scope>
    <source>
        <strain evidence="1">CBHHK002</strain>
    </source>
</reference>
<accession>A0AAD7E8J5</accession>
<dbReference type="Proteomes" id="UP001218218">
    <property type="component" value="Unassembled WGS sequence"/>
</dbReference>
<keyword evidence="2" id="KW-1185">Reference proteome</keyword>
<comment type="caution">
    <text evidence="1">The sequence shown here is derived from an EMBL/GenBank/DDBJ whole genome shotgun (WGS) entry which is preliminary data.</text>
</comment>
<gene>
    <name evidence="1" type="ORF">DFH08DRAFT_945380</name>
</gene>
<name>A0AAD7E8J5_9AGAR</name>
<dbReference type="AlphaFoldDB" id="A0AAD7E8J5"/>
<protein>
    <submittedName>
        <fullName evidence="1">Uncharacterized protein</fullName>
    </submittedName>
</protein>
<proteinExistence type="predicted"/>
<dbReference type="EMBL" id="JARIHO010000108">
    <property type="protein sequence ID" value="KAJ7303032.1"/>
    <property type="molecule type" value="Genomic_DNA"/>
</dbReference>
<sequence length="371" mass="41341">MHPAVKMDNLECLPADMRPVAIAACESGRSLQDFHRMDQLFVDAPPSQKLLFFQVLYSGLDPAQVPSPKDLEPLEADTMTRIGCASLSLKGIFRLFEEVKEPEEIGPTLWPNVWPWMYLIHEHWNYLPATVVLPEFFMYCEFLGFVGRIYVPSLYRPIVLVVLAKAWSFLPQLKGSMAFEPCFKYLAGIIGALDFSDPVHFAEMVDGAGGTLDDLACLTKRYLDDLAGKKFESGWPGILKLWMPPSLVHYPVVAAVNEILVDLHEISSRKDFQALDIFDEWITFIDLAERRVALMRRVDSTQWLKACDNLDVCPFQRHHGQELISGSTGRFKPGLSADGAPDAAPTTTTLGAKLSIGRAAGTVIIVDPTPS</sequence>
<evidence type="ECO:0000313" key="2">
    <source>
        <dbReference type="Proteomes" id="UP001218218"/>
    </source>
</evidence>
<organism evidence="1 2">
    <name type="scientific">Mycena albidolilacea</name>
    <dbReference type="NCBI Taxonomy" id="1033008"/>
    <lineage>
        <taxon>Eukaryota</taxon>
        <taxon>Fungi</taxon>
        <taxon>Dikarya</taxon>
        <taxon>Basidiomycota</taxon>
        <taxon>Agaricomycotina</taxon>
        <taxon>Agaricomycetes</taxon>
        <taxon>Agaricomycetidae</taxon>
        <taxon>Agaricales</taxon>
        <taxon>Marasmiineae</taxon>
        <taxon>Mycenaceae</taxon>
        <taxon>Mycena</taxon>
    </lineage>
</organism>